<name>A0A392V7P7_9FABA</name>
<organism evidence="1 2">
    <name type="scientific">Trifolium medium</name>
    <dbReference type="NCBI Taxonomy" id="97028"/>
    <lineage>
        <taxon>Eukaryota</taxon>
        <taxon>Viridiplantae</taxon>
        <taxon>Streptophyta</taxon>
        <taxon>Embryophyta</taxon>
        <taxon>Tracheophyta</taxon>
        <taxon>Spermatophyta</taxon>
        <taxon>Magnoliopsida</taxon>
        <taxon>eudicotyledons</taxon>
        <taxon>Gunneridae</taxon>
        <taxon>Pentapetalae</taxon>
        <taxon>rosids</taxon>
        <taxon>fabids</taxon>
        <taxon>Fabales</taxon>
        <taxon>Fabaceae</taxon>
        <taxon>Papilionoideae</taxon>
        <taxon>50 kb inversion clade</taxon>
        <taxon>NPAAA clade</taxon>
        <taxon>Hologalegina</taxon>
        <taxon>IRL clade</taxon>
        <taxon>Trifolieae</taxon>
        <taxon>Trifolium</taxon>
    </lineage>
</organism>
<evidence type="ECO:0000313" key="2">
    <source>
        <dbReference type="Proteomes" id="UP000265520"/>
    </source>
</evidence>
<accession>A0A392V7P7</accession>
<dbReference type="AlphaFoldDB" id="A0A392V7P7"/>
<proteinExistence type="predicted"/>
<evidence type="ECO:0000313" key="1">
    <source>
        <dbReference type="EMBL" id="MCI83289.1"/>
    </source>
</evidence>
<sequence length="38" mass="3944">ASRPVMALPPKAQDQCQPQALAQVGADKRAPISSNALD</sequence>
<feature type="non-terminal residue" evidence="1">
    <location>
        <position position="1"/>
    </location>
</feature>
<reference evidence="1 2" key="1">
    <citation type="journal article" date="2018" name="Front. Plant Sci.">
        <title>Red Clover (Trifolium pratense) and Zigzag Clover (T. medium) - A Picture of Genomic Similarities and Differences.</title>
        <authorList>
            <person name="Dluhosova J."/>
            <person name="Istvanek J."/>
            <person name="Nedelnik J."/>
            <person name="Repkova J."/>
        </authorList>
    </citation>
    <scope>NUCLEOTIDE SEQUENCE [LARGE SCALE GENOMIC DNA]</scope>
    <source>
        <strain evidence="2">cv. 10/8</strain>
        <tissue evidence="1">Leaf</tissue>
    </source>
</reference>
<keyword evidence="2" id="KW-1185">Reference proteome</keyword>
<protein>
    <submittedName>
        <fullName evidence="1">Uncharacterized protein</fullName>
    </submittedName>
</protein>
<dbReference type="Proteomes" id="UP000265520">
    <property type="component" value="Unassembled WGS sequence"/>
</dbReference>
<comment type="caution">
    <text evidence="1">The sequence shown here is derived from an EMBL/GenBank/DDBJ whole genome shotgun (WGS) entry which is preliminary data.</text>
</comment>
<dbReference type="EMBL" id="LXQA011063513">
    <property type="protein sequence ID" value="MCI83289.1"/>
    <property type="molecule type" value="Genomic_DNA"/>
</dbReference>